<accession>A0AAV4UWV9</accession>
<gene>
    <name evidence="1" type="ORF">CDAR_518531</name>
</gene>
<dbReference type="Proteomes" id="UP001054837">
    <property type="component" value="Unassembled WGS sequence"/>
</dbReference>
<name>A0AAV4UWV9_9ARAC</name>
<keyword evidence="2" id="KW-1185">Reference proteome</keyword>
<organism evidence="1 2">
    <name type="scientific">Caerostris darwini</name>
    <dbReference type="NCBI Taxonomy" id="1538125"/>
    <lineage>
        <taxon>Eukaryota</taxon>
        <taxon>Metazoa</taxon>
        <taxon>Ecdysozoa</taxon>
        <taxon>Arthropoda</taxon>
        <taxon>Chelicerata</taxon>
        <taxon>Arachnida</taxon>
        <taxon>Araneae</taxon>
        <taxon>Araneomorphae</taxon>
        <taxon>Entelegynae</taxon>
        <taxon>Araneoidea</taxon>
        <taxon>Araneidae</taxon>
        <taxon>Caerostris</taxon>
    </lineage>
</organism>
<protein>
    <submittedName>
        <fullName evidence="1">Uncharacterized protein</fullName>
    </submittedName>
</protein>
<dbReference type="EMBL" id="BPLQ01012009">
    <property type="protein sequence ID" value="GIY61909.1"/>
    <property type="molecule type" value="Genomic_DNA"/>
</dbReference>
<proteinExistence type="predicted"/>
<evidence type="ECO:0000313" key="2">
    <source>
        <dbReference type="Proteomes" id="UP001054837"/>
    </source>
</evidence>
<reference evidence="1 2" key="1">
    <citation type="submission" date="2021-06" db="EMBL/GenBank/DDBJ databases">
        <title>Caerostris darwini draft genome.</title>
        <authorList>
            <person name="Kono N."/>
            <person name="Arakawa K."/>
        </authorList>
    </citation>
    <scope>NUCLEOTIDE SEQUENCE [LARGE SCALE GENOMIC DNA]</scope>
</reference>
<sequence length="145" mass="16507">MFQQSHPFNSNSCTHYLHRQIRQIKIHHNIYNAEGRPFFPPTPAITCAQTTLASIGIQIDNSYYFLTKKPFAYLPVKSTSIREAVHVSRMLFTSCSTMQTSNLPMQSTSPFQTCSQKIAYCLLPKKSLLLANNLPHTVLSLCLLW</sequence>
<dbReference type="AlphaFoldDB" id="A0AAV4UWV9"/>
<evidence type="ECO:0000313" key="1">
    <source>
        <dbReference type="EMBL" id="GIY61909.1"/>
    </source>
</evidence>
<comment type="caution">
    <text evidence="1">The sequence shown here is derived from an EMBL/GenBank/DDBJ whole genome shotgun (WGS) entry which is preliminary data.</text>
</comment>